<comment type="caution">
    <text evidence="1">The sequence shown here is derived from an EMBL/GenBank/DDBJ whole genome shotgun (WGS) entry which is preliminary data.</text>
</comment>
<proteinExistence type="predicted"/>
<protein>
    <submittedName>
        <fullName evidence="1">Uncharacterized protein</fullName>
    </submittedName>
</protein>
<organism evidence="1">
    <name type="scientific">marine sediment metagenome</name>
    <dbReference type="NCBI Taxonomy" id="412755"/>
    <lineage>
        <taxon>unclassified sequences</taxon>
        <taxon>metagenomes</taxon>
        <taxon>ecological metagenomes</taxon>
    </lineage>
</organism>
<gene>
    <name evidence="1" type="ORF">LCGC14_2629080</name>
</gene>
<name>A0A0F9A0P9_9ZZZZ</name>
<reference evidence="1" key="1">
    <citation type="journal article" date="2015" name="Nature">
        <title>Complex archaea that bridge the gap between prokaryotes and eukaryotes.</title>
        <authorList>
            <person name="Spang A."/>
            <person name="Saw J.H."/>
            <person name="Jorgensen S.L."/>
            <person name="Zaremba-Niedzwiedzka K."/>
            <person name="Martijn J."/>
            <person name="Lind A.E."/>
            <person name="van Eijk R."/>
            <person name="Schleper C."/>
            <person name="Guy L."/>
            <person name="Ettema T.J."/>
        </authorList>
    </citation>
    <scope>NUCLEOTIDE SEQUENCE</scope>
</reference>
<dbReference type="AlphaFoldDB" id="A0A0F9A0P9"/>
<evidence type="ECO:0000313" key="1">
    <source>
        <dbReference type="EMBL" id="KKK99859.1"/>
    </source>
</evidence>
<dbReference type="EMBL" id="LAZR01045047">
    <property type="protein sequence ID" value="KKK99859.1"/>
    <property type="molecule type" value="Genomic_DNA"/>
</dbReference>
<feature type="non-terminal residue" evidence="1">
    <location>
        <position position="59"/>
    </location>
</feature>
<sequence>MITQTKKFYYVESKKDFIIVILEDFPDDLDSEQFNGYSDVQFYDYFINDLHEIKIQLIT</sequence>
<accession>A0A0F9A0P9</accession>